<sequence>LLINKDNQDDIYMIDLLENIQIIEENSSFVSINEVVESESSQLDFLFIERELKLIVIELLDIEYSNAALLHINLSNPKSLSGVRITSICGKHTHSMIQDLHVFAPKYCRLSNEMLERIKFYVTKGNM</sequence>
<name>A0ACA9QQQ8_9GLOM</name>
<keyword evidence="2" id="KW-1185">Reference proteome</keyword>
<evidence type="ECO:0000313" key="2">
    <source>
        <dbReference type="Proteomes" id="UP000789920"/>
    </source>
</evidence>
<protein>
    <submittedName>
        <fullName evidence="1">24959_t:CDS:1</fullName>
    </submittedName>
</protein>
<organism evidence="1 2">
    <name type="scientific">Racocetra persica</name>
    <dbReference type="NCBI Taxonomy" id="160502"/>
    <lineage>
        <taxon>Eukaryota</taxon>
        <taxon>Fungi</taxon>
        <taxon>Fungi incertae sedis</taxon>
        <taxon>Mucoromycota</taxon>
        <taxon>Glomeromycotina</taxon>
        <taxon>Glomeromycetes</taxon>
        <taxon>Diversisporales</taxon>
        <taxon>Gigasporaceae</taxon>
        <taxon>Racocetra</taxon>
    </lineage>
</organism>
<gene>
    <name evidence="1" type="ORF">RPERSI_LOCUS14708</name>
</gene>
<comment type="caution">
    <text evidence="1">The sequence shown here is derived from an EMBL/GenBank/DDBJ whole genome shotgun (WGS) entry which is preliminary data.</text>
</comment>
<feature type="non-terminal residue" evidence="1">
    <location>
        <position position="127"/>
    </location>
</feature>
<accession>A0ACA9QQQ8</accession>
<reference evidence="1" key="1">
    <citation type="submission" date="2021-06" db="EMBL/GenBank/DDBJ databases">
        <authorList>
            <person name="Kallberg Y."/>
            <person name="Tangrot J."/>
            <person name="Rosling A."/>
        </authorList>
    </citation>
    <scope>NUCLEOTIDE SEQUENCE</scope>
    <source>
        <strain evidence="1">MA461A</strain>
    </source>
</reference>
<dbReference type="EMBL" id="CAJVQC010034372">
    <property type="protein sequence ID" value="CAG8756221.1"/>
    <property type="molecule type" value="Genomic_DNA"/>
</dbReference>
<evidence type="ECO:0000313" key="1">
    <source>
        <dbReference type="EMBL" id="CAG8756221.1"/>
    </source>
</evidence>
<feature type="non-terminal residue" evidence="1">
    <location>
        <position position="1"/>
    </location>
</feature>
<dbReference type="Proteomes" id="UP000789920">
    <property type="component" value="Unassembled WGS sequence"/>
</dbReference>
<proteinExistence type="predicted"/>